<reference evidence="2 3" key="1">
    <citation type="submission" date="2015-02" db="EMBL/GenBank/DDBJ databases">
        <title>Genome Sequence of Jannaschia aquimarina DSM28248, a member of the Roseobacter clade.</title>
        <authorList>
            <person name="Voget S."/>
            <person name="Daniel R."/>
        </authorList>
    </citation>
    <scope>NUCLEOTIDE SEQUENCE [LARGE SCALE GENOMIC DNA]</scope>
    <source>
        <strain evidence="2 3">GSW-M26</strain>
    </source>
</reference>
<sequence>MTGPNLPDGLWDKAHSEADLRRLYDEWADEYDSAMEASGAIGPRRLVALLQRLVDDRSAAIHDFGCGTGAAGVALSEAGYTNLRGSDLSSGMLDKAREREVYSDLVLAEPGTPPTFAPDTRAVMASGAICVGAAPAPVLRAVCEAMPEGCILVLSYNDDTLRHPDYMDELARVQSDGVVRMEFAEYGPQLPKLGRGATIYALRRL</sequence>
<dbReference type="Pfam" id="PF13649">
    <property type="entry name" value="Methyltransf_25"/>
    <property type="match status" value="1"/>
</dbReference>
<dbReference type="GO" id="GO:0030798">
    <property type="term" value="F:trans-aconitate 2-methyltransferase activity"/>
    <property type="evidence" value="ECO:0007669"/>
    <property type="project" value="UniProtKB-EC"/>
</dbReference>
<dbReference type="Proteomes" id="UP000032232">
    <property type="component" value="Unassembled WGS sequence"/>
</dbReference>
<dbReference type="OrthoDB" id="9807911at2"/>
<dbReference type="AlphaFoldDB" id="A0A0D1EJA9"/>
<dbReference type="STRING" id="935700.jaqu_21620"/>
<dbReference type="PATRIC" id="fig|935700.4.peg.2228"/>
<comment type="caution">
    <text evidence="2">The sequence shown here is derived from an EMBL/GenBank/DDBJ whole genome shotgun (WGS) entry which is preliminary data.</text>
</comment>
<dbReference type="GO" id="GO:0032259">
    <property type="term" value="P:methylation"/>
    <property type="evidence" value="ECO:0007669"/>
    <property type="project" value="UniProtKB-KW"/>
</dbReference>
<accession>A0A0D1EJA9</accession>
<dbReference type="EMBL" id="JYFE01000041">
    <property type="protein sequence ID" value="KIT15895.1"/>
    <property type="molecule type" value="Genomic_DNA"/>
</dbReference>
<gene>
    <name evidence="2" type="primary">tam_2</name>
    <name evidence="2" type="ORF">jaqu_21620</name>
</gene>
<keyword evidence="2" id="KW-0808">Transferase</keyword>
<evidence type="ECO:0000259" key="1">
    <source>
        <dbReference type="Pfam" id="PF13649"/>
    </source>
</evidence>
<dbReference type="Gene3D" id="3.40.50.150">
    <property type="entry name" value="Vaccinia Virus protein VP39"/>
    <property type="match status" value="1"/>
</dbReference>
<feature type="domain" description="Methyltransferase" evidence="1">
    <location>
        <begin position="62"/>
        <end position="105"/>
    </location>
</feature>
<dbReference type="EC" id="2.1.1.144" evidence="2"/>
<dbReference type="CDD" id="cd02440">
    <property type="entry name" value="AdoMet_MTases"/>
    <property type="match status" value="1"/>
</dbReference>
<dbReference type="RefSeq" id="WP_052500917.1">
    <property type="nucleotide sequence ID" value="NZ_FZPF01000004.1"/>
</dbReference>
<evidence type="ECO:0000313" key="3">
    <source>
        <dbReference type="Proteomes" id="UP000032232"/>
    </source>
</evidence>
<organism evidence="2 3">
    <name type="scientific">Jannaschia aquimarina</name>
    <dbReference type="NCBI Taxonomy" id="935700"/>
    <lineage>
        <taxon>Bacteria</taxon>
        <taxon>Pseudomonadati</taxon>
        <taxon>Pseudomonadota</taxon>
        <taxon>Alphaproteobacteria</taxon>
        <taxon>Rhodobacterales</taxon>
        <taxon>Roseobacteraceae</taxon>
        <taxon>Jannaschia</taxon>
    </lineage>
</organism>
<dbReference type="SUPFAM" id="SSF53335">
    <property type="entry name" value="S-adenosyl-L-methionine-dependent methyltransferases"/>
    <property type="match status" value="1"/>
</dbReference>
<dbReference type="InterPro" id="IPR029063">
    <property type="entry name" value="SAM-dependent_MTases_sf"/>
</dbReference>
<keyword evidence="3" id="KW-1185">Reference proteome</keyword>
<dbReference type="InterPro" id="IPR041698">
    <property type="entry name" value="Methyltransf_25"/>
</dbReference>
<keyword evidence="2" id="KW-0489">Methyltransferase</keyword>
<evidence type="ECO:0000313" key="2">
    <source>
        <dbReference type="EMBL" id="KIT15895.1"/>
    </source>
</evidence>
<name>A0A0D1EJA9_9RHOB</name>
<proteinExistence type="predicted"/>
<protein>
    <submittedName>
        <fullName evidence="2">Tam_2 protein</fullName>
        <ecNumber evidence="2">2.1.1.144</ecNumber>
    </submittedName>
</protein>